<evidence type="ECO:0000313" key="1">
    <source>
        <dbReference type="EMBL" id="PDX60481.1"/>
    </source>
</evidence>
<name>A0ACC9CX99_9FIRM</name>
<gene>
    <name evidence="1" type="ORF">CGS49_10885</name>
</gene>
<reference evidence="1 2" key="1">
    <citation type="journal article" date="2017" name="Front. Microbiol.">
        <title>New Insights into the Diversity of the Genus Faecalibacterium.</title>
        <authorList>
            <person name="Benevides L."/>
            <person name="Burman S."/>
            <person name="Martin R."/>
            <person name="Robert V."/>
            <person name="Thomas M."/>
            <person name="Miquel S."/>
            <person name="Chain F."/>
            <person name="Sokol H."/>
            <person name="Bermudez-Humaran L.G."/>
            <person name="Morrison M."/>
            <person name="Langella P."/>
            <person name="Azevedo V.A."/>
            <person name="Chatel J.M."/>
            <person name="Soares S."/>
        </authorList>
    </citation>
    <scope>NUCLEOTIDE SEQUENCE [LARGE SCALE GENOMIC DNA]</scope>
    <source>
        <strain evidence="2">CNCM I-4541</strain>
    </source>
</reference>
<evidence type="ECO:0000313" key="2">
    <source>
        <dbReference type="Proteomes" id="UP000220959"/>
    </source>
</evidence>
<comment type="caution">
    <text evidence="1">The sequence shown here is derived from an EMBL/GenBank/DDBJ whole genome shotgun (WGS) entry which is preliminary data.</text>
</comment>
<protein>
    <submittedName>
        <fullName evidence="1">Uncharacterized protein</fullName>
    </submittedName>
</protein>
<proteinExistence type="predicted"/>
<dbReference type="EMBL" id="NMTR01000021">
    <property type="protein sequence ID" value="PDX60481.1"/>
    <property type="molecule type" value="Genomic_DNA"/>
</dbReference>
<organism evidence="1 2">
    <name type="scientific">Faecalibacterium langellae</name>
    <dbReference type="NCBI Taxonomy" id="3435293"/>
    <lineage>
        <taxon>Bacteria</taxon>
        <taxon>Bacillati</taxon>
        <taxon>Bacillota</taxon>
        <taxon>Clostridia</taxon>
        <taxon>Eubacteriales</taxon>
        <taxon>Oscillospiraceae</taxon>
        <taxon>Faecalibacterium</taxon>
    </lineage>
</organism>
<accession>A0ACC9CX99</accession>
<dbReference type="Proteomes" id="UP000220959">
    <property type="component" value="Unassembled WGS sequence"/>
</dbReference>
<sequence>MDIELSRGFVAFPRGLTDWEWYTEPNTARLYFHLLLTANWSRKQWQGITIQPGQLVTSQPHLAAQLNLSTMQVRSALKHLQTTGYITVKTGPKYSLITLENYNLITGLNRLDNRQATGKQPADTSLAATTLPSIPSEPEIPSSSSEETTTTSEHALVFEEYEANIGQLAPRCKTELAQYADRLGDEVTAAVLHKCGDLGGHSWAYVRKALEDAAGLGCQTAQDYQRRAPIGGSRAKGTRVDRETPSGSDWLQNAAFRRRPLTKRQ</sequence>
<keyword evidence="2" id="KW-1185">Reference proteome</keyword>